<name>A0A420Y7J5_9PEZI</name>
<feature type="transmembrane region" description="Helical" evidence="7">
    <location>
        <begin position="85"/>
        <end position="104"/>
    </location>
</feature>
<evidence type="ECO:0000256" key="4">
    <source>
        <dbReference type="ARBA" id="ARBA00022989"/>
    </source>
</evidence>
<feature type="transmembrane region" description="Helical" evidence="7">
    <location>
        <begin position="206"/>
        <end position="227"/>
    </location>
</feature>
<evidence type="ECO:0000256" key="1">
    <source>
        <dbReference type="ARBA" id="ARBA00004141"/>
    </source>
</evidence>
<dbReference type="GO" id="GO:0005886">
    <property type="term" value="C:plasma membrane"/>
    <property type="evidence" value="ECO:0007669"/>
    <property type="project" value="TreeGrafter"/>
</dbReference>
<comment type="subcellular location">
    <subcellularLocation>
        <location evidence="1">Membrane</location>
        <topology evidence="1">Multi-pass membrane protein</topology>
    </subcellularLocation>
</comment>
<feature type="transmembrane region" description="Helical" evidence="7">
    <location>
        <begin position="183"/>
        <end position="200"/>
    </location>
</feature>
<evidence type="ECO:0000313" key="9">
    <source>
        <dbReference type="Proteomes" id="UP000275385"/>
    </source>
</evidence>
<dbReference type="PANTHER" id="PTHR30618">
    <property type="entry name" value="NCS1 FAMILY PURINE/PYRIMIDINE TRANSPORTER"/>
    <property type="match status" value="1"/>
</dbReference>
<sequence length="578" mass="63763">MAFIEKATGPFRSRQAFIEMLRTDAHNNEPESTRWSNFDLQPTRPEQRTWRWYHLPLFWGGLAFGTSGWNVASSLIAVGLTWRHALASCFIGSFIAAFAVVGMARPAAKYHIGYPVYLRSVMGMYGSYFFVVLRLLTGVCWFGIQTYSGGNLIATCLLCMFGQSWRDFSNSLPLSASVTSKQLLCFFIAWIIQVPLFFIHPTKIQWFFTVKGILMPITTFALFGWCVSQGAGFSHVDSSKLVSTSAQLPLGWSIMAGINTILGSLASLVVSQPDLARYAHKPSDAGWPQGLAMFACKVLVFFLGLASTASIQAAWGKAYWNVWDLLNAILDHHWNAGARCAIFLVSLMFYFSAVGTNIGTNTIAFGADLTGLMPRYMTIRRGQVLCAVLGVAIVPWKILASAQNFVSFLGAVPIFFAPLSAIMVVDYCYARRGNLHVPSLFVGEPGALYWFTYATNWRGIFAWCCGAVMGLPGMVGVFAPSLVSLAAKNMYRLGWLLTFTTAAVVYAACVTFFPVQVYPERYAGEPRTFEYMAKNDGYFPGEEPEGIITAAAITDVEKDLDPDQDDKKSIDKVDVTPA</sequence>
<keyword evidence="5 7" id="KW-0472">Membrane</keyword>
<proteinExistence type="inferred from homology"/>
<evidence type="ECO:0000256" key="7">
    <source>
        <dbReference type="SAM" id="Phobius"/>
    </source>
</evidence>
<organism evidence="8 9">
    <name type="scientific">Coniochaeta pulveracea</name>
    <dbReference type="NCBI Taxonomy" id="177199"/>
    <lineage>
        <taxon>Eukaryota</taxon>
        <taxon>Fungi</taxon>
        <taxon>Dikarya</taxon>
        <taxon>Ascomycota</taxon>
        <taxon>Pezizomycotina</taxon>
        <taxon>Sordariomycetes</taxon>
        <taxon>Sordariomycetidae</taxon>
        <taxon>Coniochaetales</taxon>
        <taxon>Coniochaetaceae</taxon>
        <taxon>Coniochaeta</taxon>
    </lineage>
</organism>
<dbReference type="Proteomes" id="UP000275385">
    <property type="component" value="Unassembled WGS sequence"/>
</dbReference>
<accession>A0A420Y7J5</accession>
<dbReference type="Pfam" id="PF02133">
    <property type="entry name" value="Transp_cyt_pur"/>
    <property type="match status" value="1"/>
</dbReference>
<feature type="region of interest" description="Disordered" evidence="6">
    <location>
        <begin position="558"/>
        <end position="578"/>
    </location>
</feature>
<evidence type="ECO:0000256" key="2">
    <source>
        <dbReference type="ARBA" id="ARBA00008974"/>
    </source>
</evidence>
<evidence type="ECO:0000313" key="8">
    <source>
        <dbReference type="EMBL" id="RKU43750.1"/>
    </source>
</evidence>
<comment type="similarity">
    <text evidence="2">Belongs to the purine-cytosine permease (2.A.39) family.</text>
</comment>
<feature type="transmembrane region" description="Helical" evidence="7">
    <location>
        <begin position="116"/>
        <end position="136"/>
    </location>
</feature>
<feature type="transmembrane region" description="Helical" evidence="7">
    <location>
        <begin position="495"/>
        <end position="515"/>
    </location>
</feature>
<dbReference type="AlphaFoldDB" id="A0A420Y7J5"/>
<feature type="transmembrane region" description="Helical" evidence="7">
    <location>
        <begin position="405"/>
        <end position="425"/>
    </location>
</feature>
<feature type="transmembrane region" description="Helical" evidence="7">
    <location>
        <begin position="382"/>
        <end position="399"/>
    </location>
</feature>
<dbReference type="InterPro" id="IPR001248">
    <property type="entry name" value="Pur-cyt_permease"/>
</dbReference>
<feature type="transmembrane region" description="Helical" evidence="7">
    <location>
        <begin position="57"/>
        <end position="79"/>
    </location>
</feature>
<dbReference type="PANTHER" id="PTHR30618:SF0">
    <property type="entry name" value="PURINE-URACIL PERMEASE NCS1"/>
    <property type="match status" value="1"/>
</dbReference>
<comment type="caution">
    <text evidence="8">The sequence shown here is derived from an EMBL/GenBank/DDBJ whole genome shotgun (WGS) entry which is preliminary data.</text>
</comment>
<feature type="transmembrane region" description="Helical" evidence="7">
    <location>
        <begin position="460"/>
        <end position="483"/>
    </location>
</feature>
<dbReference type="CDD" id="cd11482">
    <property type="entry name" value="SLC-NCS1sbd_NRT1-like"/>
    <property type="match status" value="1"/>
</dbReference>
<protein>
    <recommendedName>
        <fullName evidence="10">Allantoin permease</fullName>
    </recommendedName>
</protein>
<gene>
    <name evidence="8" type="ORF">DL546_006179</name>
</gene>
<dbReference type="Gene3D" id="1.10.4160.10">
    <property type="entry name" value="Hydantoin permease"/>
    <property type="match status" value="1"/>
</dbReference>
<dbReference type="OrthoDB" id="2018619at2759"/>
<keyword evidence="4 7" id="KW-1133">Transmembrane helix</keyword>
<dbReference type="InterPro" id="IPR045225">
    <property type="entry name" value="Uracil/uridine/allantoin_perm"/>
</dbReference>
<dbReference type="GO" id="GO:0015205">
    <property type="term" value="F:nucleobase transmembrane transporter activity"/>
    <property type="evidence" value="ECO:0007669"/>
    <property type="project" value="TreeGrafter"/>
</dbReference>
<dbReference type="EMBL" id="QVQW01000039">
    <property type="protein sequence ID" value="RKU43750.1"/>
    <property type="molecule type" value="Genomic_DNA"/>
</dbReference>
<evidence type="ECO:0000256" key="6">
    <source>
        <dbReference type="SAM" id="MobiDB-lite"/>
    </source>
</evidence>
<feature type="transmembrane region" description="Helical" evidence="7">
    <location>
        <begin position="290"/>
        <end position="311"/>
    </location>
</feature>
<keyword evidence="9" id="KW-1185">Reference proteome</keyword>
<reference evidence="8 9" key="1">
    <citation type="submission" date="2018-08" db="EMBL/GenBank/DDBJ databases">
        <title>Draft genome of the lignicolous fungus Coniochaeta pulveracea.</title>
        <authorList>
            <person name="Borstlap C.J."/>
            <person name="De Witt R.N."/>
            <person name="Botha A."/>
            <person name="Volschenk H."/>
        </authorList>
    </citation>
    <scope>NUCLEOTIDE SEQUENCE [LARGE SCALE GENOMIC DNA]</scope>
    <source>
        <strain evidence="8 9">CAB683</strain>
    </source>
</reference>
<evidence type="ECO:0000256" key="5">
    <source>
        <dbReference type="ARBA" id="ARBA00023136"/>
    </source>
</evidence>
<keyword evidence="3 7" id="KW-0812">Transmembrane</keyword>
<feature type="transmembrane region" description="Helical" evidence="7">
    <location>
        <begin position="248"/>
        <end position="270"/>
    </location>
</feature>
<evidence type="ECO:0008006" key="10">
    <source>
        <dbReference type="Google" id="ProtNLM"/>
    </source>
</evidence>
<evidence type="ECO:0000256" key="3">
    <source>
        <dbReference type="ARBA" id="ARBA00022692"/>
    </source>
</evidence>